<organism evidence="1 2">
    <name type="scientific">Tetracentron sinense</name>
    <name type="common">Spur-leaf</name>
    <dbReference type="NCBI Taxonomy" id="13715"/>
    <lineage>
        <taxon>Eukaryota</taxon>
        <taxon>Viridiplantae</taxon>
        <taxon>Streptophyta</taxon>
        <taxon>Embryophyta</taxon>
        <taxon>Tracheophyta</taxon>
        <taxon>Spermatophyta</taxon>
        <taxon>Magnoliopsida</taxon>
        <taxon>Trochodendrales</taxon>
        <taxon>Trochodendraceae</taxon>
        <taxon>Tetracentron</taxon>
    </lineage>
</organism>
<dbReference type="InterPro" id="IPR025886">
    <property type="entry name" value="PP2-like"/>
</dbReference>
<dbReference type="AlphaFoldDB" id="A0A834YMV7"/>
<dbReference type="EMBL" id="JABCRI010000016">
    <property type="protein sequence ID" value="KAF8392024.1"/>
    <property type="molecule type" value="Genomic_DNA"/>
</dbReference>
<proteinExistence type="predicted"/>
<evidence type="ECO:0000313" key="1">
    <source>
        <dbReference type="EMBL" id="KAF8392024.1"/>
    </source>
</evidence>
<accession>A0A834YMV7</accession>
<evidence type="ECO:0000313" key="2">
    <source>
        <dbReference type="Proteomes" id="UP000655225"/>
    </source>
</evidence>
<protein>
    <submittedName>
        <fullName evidence="1">Uncharacterized protein</fullName>
    </submittedName>
</protein>
<gene>
    <name evidence="1" type="ORF">HHK36_022364</name>
</gene>
<dbReference type="PANTHER" id="PTHR32278">
    <property type="entry name" value="F-BOX DOMAIN-CONTAINING PROTEIN"/>
    <property type="match status" value="1"/>
</dbReference>
<dbReference type="Pfam" id="PF14299">
    <property type="entry name" value="PP2"/>
    <property type="match status" value="1"/>
</dbReference>
<sequence>MWGVIARRLSPGTNYGAYFVFKFAKKTSGHDQNSMKFDIGLNESRANGNSFLDPQGKLREEHRNSQEGDLERWLQRERELPRTRADGWLELEMIEFFNNNQGDVKLDSHISDIRSHRKSGLIIQGIEVRPIENFLS</sequence>
<dbReference type="OrthoDB" id="1918565at2759"/>
<dbReference type="PANTHER" id="PTHR32278:SF111">
    <property type="entry name" value="F-BOX PROTEIN PP2-B12-RELATED"/>
    <property type="match status" value="1"/>
</dbReference>
<comment type="caution">
    <text evidence="1">The sequence shown here is derived from an EMBL/GenBank/DDBJ whole genome shotgun (WGS) entry which is preliminary data.</text>
</comment>
<dbReference type="Proteomes" id="UP000655225">
    <property type="component" value="Unassembled WGS sequence"/>
</dbReference>
<reference evidence="1 2" key="1">
    <citation type="submission" date="2020-04" db="EMBL/GenBank/DDBJ databases">
        <title>Plant Genome Project.</title>
        <authorList>
            <person name="Zhang R.-G."/>
        </authorList>
    </citation>
    <scope>NUCLEOTIDE SEQUENCE [LARGE SCALE GENOMIC DNA]</scope>
    <source>
        <strain evidence="1">YNK0</strain>
        <tissue evidence="1">Leaf</tissue>
    </source>
</reference>
<name>A0A834YMV7_TETSI</name>
<keyword evidence="2" id="KW-1185">Reference proteome</keyword>